<gene>
    <name evidence="2" type="ORF">MM171A00097_0046</name>
    <name evidence="3" type="ORF">MM171B00933_0018</name>
</gene>
<feature type="transmembrane region" description="Helical" evidence="1">
    <location>
        <begin position="74"/>
        <end position="94"/>
    </location>
</feature>
<reference evidence="2" key="1">
    <citation type="submission" date="2020-03" db="EMBL/GenBank/DDBJ databases">
        <title>The deep terrestrial virosphere.</title>
        <authorList>
            <person name="Holmfeldt K."/>
            <person name="Nilsson E."/>
            <person name="Simone D."/>
            <person name="Lopez-Fernandez M."/>
            <person name="Wu X."/>
            <person name="de Brujin I."/>
            <person name="Lundin D."/>
            <person name="Andersson A."/>
            <person name="Bertilsson S."/>
            <person name="Dopson M."/>
        </authorList>
    </citation>
    <scope>NUCLEOTIDE SEQUENCE</scope>
    <source>
        <strain evidence="2">MM171A00097</strain>
        <strain evidence="3">MM171B00933</strain>
    </source>
</reference>
<evidence type="ECO:0000256" key="1">
    <source>
        <dbReference type="SAM" id="Phobius"/>
    </source>
</evidence>
<accession>A0A6H1Z7F9</accession>
<dbReference type="EMBL" id="MT143710">
    <property type="protein sequence ID" value="QJA43399.1"/>
    <property type="molecule type" value="Genomic_DNA"/>
</dbReference>
<keyword evidence="1" id="KW-0812">Transmembrane</keyword>
<sequence>MKARLLPMVLATFLILAVLLVGVLTDFIGTDLLAGPEPGAVAVLTTDTAPAGVTPVMLSLADVAVAPDAIDNSVLYAAILGTSAFGLTYLTIALRSRSSGRQVSFSGWVRSRGTAIV</sequence>
<name>A0A6H1Z7F9_9ZZZZ</name>
<evidence type="ECO:0000313" key="2">
    <source>
        <dbReference type="EMBL" id="QJA43399.1"/>
    </source>
</evidence>
<evidence type="ECO:0000313" key="3">
    <source>
        <dbReference type="EMBL" id="QJB03034.1"/>
    </source>
</evidence>
<dbReference type="EMBL" id="MT143821">
    <property type="protein sequence ID" value="QJB03034.1"/>
    <property type="molecule type" value="Genomic_DNA"/>
</dbReference>
<dbReference type="AlphaFoldDB" id="A0A6H1Z7F9"/>
<keyword evidence="1" id="KW-0472">Membrane</keyword>
<keyword evidence="1" id="KW-1133">Transmembrane helix</keyword>
<organism evidence="2">
    <name type="scientific">viral metagenome</name>
    <dbReference type="NCBI Taxonomy" id="1070528"/>
    <lineage>
        <taxon>unclassified sequences</taxon>
        <taxon>metagenomes</taxon>
        <taxon>organismal metagenomes</taxon>
    </lineage>
</organism>
<proteinExistence type="predicted"/>
<protein>
    <submittedName>
        <fullName evidence="2">Uncharacterized protein</fullName>
    </submittedName>
</protein>